<dbReference type="InterPro" id="IPR050351">
    <property type="entry name" value="BphY/WalK/GraS-like"/>
</dbReference>
<comment type="caution">
    <text evidence="9">The sequence shown here is derived from an EMBL/GenBank/DDBJ whole genome shotgun (WGS) entry which is preliminary data.</text>
</comment>
<gene>
    <name evidence="9" type="primary">cph1</name>
    <name evidence="9" type="ORF">FLACOL7796_04297</name>
</gene>
<dbReference type="EC" id="2.7.13.3" evidence="2"/>
<reference evidence="9 10" key="1">
    <citation type="submission" date="2020-02" db="EMBL/GenBank/DDBJ databases">
        <authorList>
            <person name="Criscuolo A."/>
        </authorList>
    </citation>
    <scope>NUCLEOTIDE SEQUENCE [LARGE SCALE GENOMIC DNA]</scope>
    <source>
        <strain evidence="9">CECT7796</strain>
    </source>
</reference>
<name>A0ABN7ERJ5_9FLAO</name>
<keyword evidence="10" id="KW-1185">Reference proteome</keyword>
<dbReference type="PROSITE" id="PS50109">
    <property type="entry name" value="HIS_KIN"/>
    <property type="match status" value="1"/>
</dbReference>
<dbReference type="Proteomes" id="UP000474567">
    <property type="component" value="Unassembled WGS sequence"/>
</dbReference>
<evidence type="ECO:0000256" key="3">
    <source>
        <dbReference type="ARBA" id="ARBA00022679"/>
    </source>
</evidence>
<dbReference type="InterPro" id="IPR004358">
    <property type="entry name" value="Sig_transdc_His_kin-like_C"/>
</dbReference>
<evidence type="ECO:0000256" key="2">
    <source>
        <dbReference type="ARBA" id="ARBA00012438"/>
    </source>
</evidence>
<evidence type="ECO:0000313" key="10">
    <source>
        <dbReference type="Proteomes" id="UP000474567"/>
    </source>
</evidence>
<dbReference type="Gene3D" id="3.30.565.10">
    <property type="entry name" value="Histidine kinase-like ATPase, C-terminal domain"/>
    <property type="match status" value="1"/>
</dbReference>
<keyword evidence="7" id="KW-0902">Two-component regulatory system</keyword>
<dbReference type="SUPFAM" id="SSF55874">
    <property type="entry name" value="ATPase domain of HSP90 chaperone/DNA topoisomerase II/histidine kinase"/>
    <property type="match status" value="1"/>
</dbReference>
<dbReference type="PRINTS" id="PR00344">
    <property type="entry name" value="BCTRLSENSOR"/>
</dbReference>
<keyword evidence="5" id="KW-0418">Kinase</keyword>
<accession>A0ABN7ERJ5</accession>
<proteinExistence type="predicted"/>
<comment type="catalytic activity">
    <reaction evidence="1">
        <text>ATP + protein L-histidine = ADP + protein N-phospho-L-histidine.</text>
        <dbReference type="EC" id="2.7.13.3"/>
    </reaction>
</comment>
<evidence type="ECO:0000256" key="6">
    <source>
        <dbReference type="ARBA" id="ARBA00022840"/>
    </source>
</evidence>
<evidence type="ECO:0000259" key="8">
    <source>
        <dbReference type="PROSITE" id="PS50109"/>
    </source>
</evidence>
<organism evidence="9 10">
    <name type="scientific">Flavobacterium collinsii</name>
    <dbReference type="NCBI Taxonomy" id="1114861"/>
    <lineage>
        <taxon>Bacteria</taxon>
        <taxon>Pseudomonadati</taxon>
        <taxon>Bacteroidota</taxon>
        <taxon>Flavobacteriia</taxon>
        <taxon>Flavobacteriales</taxon>
        <taxon>Flavobacteriaceae</taxon>
        <taxon>Flavobacterium</taxon>
    </lineage>
</organism>
<keyword evidence="4" id="KW-0547">Nucleotide-binding</keyword>
<dbReference type="PANTHER" id="PTHR42878:SF7">
    <property type="entry name" value="SENSOR HISTIDINE KINASE GLRK"/>
    <property type="match status" value="1"/>
</dbReference>
<dbReference type="GO" id="GO:0004673">
    <property type="term" value="F:protein histidine kinase activity"/>
    <property type="evidence" value="ECO:0007669"/>
    <property type="project" value="UniProtKB-EC"/>
</dbReference>
<evidence type="ECO:0000256" key="1">
    <source>
        <dbReference type="ARBA" id="ARBA00000085"/>
    </source>
</evidence>
<dbReference type="PANTHER" id="PTHR42878">
    <property type="entry name" value="TWO-COMPONENT HISTIDINE KINASE"/>
    <property type="match status" value="1"/>
</dbReference>
<dbReference type="InterPro" id="IPR036890">
    <property type="entry name" value="HATPase_C_sf"/>
</dbReference>
<dbReference type="InterPro" id="IPR003594">
    <property type="entry name" value="HATPase_dom"/>
</dbReference>
<dbReference type="RefSeq" id="WP_246253290.1">
    <property type="nucleotide sequence ID" value="NZ_CADCST010000136.1"/>
</dbReference>
<dbReference type="EMBL" id="CADCST010000136">
    <property type="protein sequence ID" value="CAA9202469.1"/>
    <property type="molecule type" value="Genomic_DNA"/>
</dbReference>
<keyword evidence="6" id="KW-0067">ATP-binding</keyword>
<sequence>MSNRNGQDLLEISIKDNGIGLDSANYEKIFTAFERLHSKDQFERNGLGLALCKKIVKRHNGNIKVISELDNGAEFIVSIPLKQLKAAI</sequence>
<protein>
    <recommendedName>
        <fullName evidence="2">histidine kinase</fullName>
        <ecNumber evidence="2">2.7.13.3</ecNumber>
    </recommendedName>
</protein>
<dbReference type="Pfam" id="PF02518">
    <property type="entry name" value="HATPase_c"/>
    <property type="match status" value="1"/>
</dbReference>
<evidence type="ECO:0000256" key="7">
    <source>
        <dbReference type="ARBA" id="ARBA00023012"/>
    </source>
</evidence>
<evidence type="ECO:0000256" key="4">
    <source>
        <dbReference type="ARBA" id="ARBA00022741"/>
    </source>
</evidence>
<keyword evidence="3 9" id="KW-0808">Transferase</keyword>
<dbReference type="SMART" id="SM00387">
    <property type="entry name" value="HATPase_c"/>
    <property type="match status" value="1"/>
</dbReference>
<dbReference type="InterPro" id="IPR005467">
    <property type="entry name" value="His_kinase_dom"/>
</dbReference>
<feature type="domain" description="Histidine kinase" evidence="8">
    <location>
        <begin position="1"/>
        <end position="83"/>
    </location>
</feature>
<evidence type="ECO:0000313" key="9">
    <source>
        <dbReference type="EMBL" id="CAA9202469.1"/>
    </source>
</evidence>
<evidence type="ECO:0000256" key="5">
    <source>
        <dbReference type="ARBA" id="ARBA00022777"/>
    </source>
</evidence>